<dbReference type="Gene3D" id="2.40.110.10">
    <property type="entry name" value="Butyryl-CoA Dehydrogenase, subunit A, domain 2"/>
    <property type="match status" value="1"/>
</dbReference>
<evidence type="ECO:0000256" key="8">
    <source>
        <dbReference type="ARBA" id="ARBA00066694"/>
    </source>
</evidence>
<evidence type="ECO:0000259" key="13">
    <source>
        <dbReference type="Pfam" id="PF02771"/>
    </source>
</evidence>
<dbReference type="GO" id="GO:0050660">
    <property type="term" value="F:flavin adenine dinucleotide binding"/>
    <property type="evidence" value="ECO:0007669"/>
    <property type="project" value="InterPro"/>
</dbReference>
<comment type="cofactor">
    <cofactor evidence="1 10">
        <name>FAD</name>
        <dbReference type="ChEBI" id="CHEBI:57692"/>
    </cofactor>
</comment>
<dbReference type="SUPFAM" id="SSF56645">
    <property type="entry name" value="Acyl-CoA dehydrogenase NM domain-like"/>
    <property type="match status" value="1"/>
</dbReference>
<proteinExistence type="inferred from homology"/>
<evidence type="ECO:0000256" key="3">
    <source>
        <dbReference type="ARBA" id="ARBA00022630"/>
    </source>
</evidence>
<comment type="caution">
    <text evidence="15">The sequence shown here is derived from an EMBL/GenBank/DDBJ whole genome shotgun (WGS) entry which is preliminary data.</text>
</comment>
<dbReference type="InterPro" id="IPR013786">
    <property type="entry name" value="AcylCoA_DH/ox_N"/>
</dbReference>
<evidence type="ECO:0000259" key="14">
    <source>
        <dbReference type="Pfam" id="PF12806"/>
    </source>
</evidence>
<dbReference type="InterPro" id="IPR006091">
    <property type="entry name" value="Acyl-CoA_Oxase/DH_mid-dom"/>
</dbReference>
<dbReference type="Pfam" id="PF00441">
    <property type="entry name" value="Acyl-CoA_dh_1"/>
    <property type="match status" value="1"/>
</dbReference>
<evidence type="ECO:0000256" key="1">
    <source>
        <dbReference type="ARBA" id="ARBA00001974"/>
    </source>
</evidence>
<dbReference type="SUPFAM" id="SSF47203">
    <property type="entry name" value="Acyl-CoA dehydrogenase C-terminal domain-like"/>
    <property type="match status" value="1"/>
</dbReference>
<sequence>MAYRAPVAEFRFIFDHIVGLDQVTATPRFADAAAETVEAVLNEAARLSENVLAPLNRAGDLHPARLDNGIVRTSPGFAEGFAAIREGGWMAIAAGPEHGGMGLPFALSCAVNDMMGSACLALHLIPLLTQGQIEALEHHASDAIKALYLPRLISGEWTGTMNLTEPQAGTDVGALRTRAEPNGDGTYAITGQKIFISWGDNDLAENVCHLVLARLPDGAPGTRGISLFMVPKLIPDENGRPGQRNSLKVVSLEHKMGLHGSPTAVMQYDGATGWMVGEPHKGMAAMFTMMNNARVGVGVQGIAIAEAAFQHALAFAQDRRQGMTPKGEGPIIDHADVRRMLAQMKAETFAARSIALACAVAIDMGHATGSADWAARAAFLTPIAKAYCTDVGCEVAHQGVQVHGGMGFVEETGAAQFSRDVRVTTIYEGTNGIQAMDLVGRKMMDGGEVAYRLCEEVQDAAEAARARFPDLAGDVWAAAESLRECTEWLVTQDLNDRFAGSVAYLRAFARVLGAHYHLMAAGADDARLPLARFAIRRLLPEHAGLLAQVREGAAGLYDVTPEALAS</sequence>
<dbReference type="InterPro" id="IPR052166">
    <property type="entry name" value="Diverse_Acyl-CoA_DH"/>
</dbReference>
<dbReference type="Pfam" id="PF12806">
    <property type="entry name" value="Acyl-CoA_dh_C"/>
    <property type="match status" value="1"/>
</dbReference>
<dbReference type="Gene3D" id="1.20.140.10">
    <property type="entry name" value="Butyryl-CoA Dehydrogenase, subunit A, domain 3"/>
    <property type="match status" value="1"/>
</dbReference>
<evidence type="ECO:0000256" key="7">
    <source>
        <dbReference type="ARBA" id="ARBA00058683"/>
    </source>
</evidence>
<keyword evidence="4 10" id="KW-0274">FAD</keyword>
<comment type="function">
    <text evidence="7">Involved in the assimilation of dimethylsulphoniopropionate (DMSP), an important compound in the fixation of carbon in marine phytoplankton, by mediating the conversion of 3-(methylthio)propanoyl-CoA (MMPA-CoA) to 3-(methylthio)acryloyl-CoA (MTA-CoA).</text>
</comment>
<evidence type="ECO:0000313" key="15">
    <source>
        <dbReference type="EMBL" id="THD83529.1"/>
    </source>
</evidence>
<evidence type="ECO:0000256" key="4">
    <source>
        <dbReference type="ARBA" id="ARBA00022827"/>
    </source>
</evidence>
<dbReference type="InterPro" id="IPR009100">
    <property type="entry name" value="AcylCoA_DH/oxidase_NM_dom_sf"/>
</dbReference>
<protein>
    <recommendedName>
        <fullName evidence="9">3-methylmercaptopropionyl-CoA dehydrogenase</fullName>
        <ecNumber evidence="8">1.3.99.41</ecNumber>
    </recommendedName>
</protein>
<evidence type="ECO:0000259" key="11">
    <source>
        <dbReference type="Pfam" id="PF00441"/>
    </source>
</evidence>
<feature type="domain" description="Acyl-CoA dehydrogenase/oxidase N-terminal" evidence="13">
    <location>
        <begin position="79"/>
        <end position="156"/>
    </location>
</feature>
<dbReference type="InterPro" id="IPR036250">
    <property type="entry name" value="AcylCo_DH-like_C"/>
</dbReference>
<keyword evidence="5 10" id="KW-0560">Oxidoreductase</keyword>
<evidence type="ECO:0000259" key="12">
    <source>
        <dbReference type="Pfam" id="PF02770"/>
    </source>
</evidence>
<dbReference type="PANTHER" id="PTHR42803">
    <property type="entry name" value="ACYL-COA DEHYDROGENASE"/>
    <property type="match status" value="1"/>
</dbReference>
<dbReference type="PANTHER" id="PTHR42803:SF1">
    <property type="entry name" value="BROAD-SPECIFICITY LINEAR ACYL-COA DEHYDROGENASE FADE5"/>
    <property type="match status" value="1"/>
</dbReference>
<dbReference type="Pfam" id="PF02770">
    <property type="entry name" value="Acyl-CoA_dh_M"/>
    <property type="match status" value="1"/>
</dbReference>
<dbReference type="Proteomes" id="UP000309450">
    <property type="component" value="Unassembled WGS sequence"/>
</dbReference>
<dbReference type="OrthoDB" id="9807883at2"/>
<dbReference type="InterPro" id="IPR009075">
    <property type="entry name" value="AcylCo_DH/oxidase_C"/>
</dbReference>
<keyword evidence="16" id="KW-1185">Reference proteome</keyword>
<dbReference type="GO" id="GO:0016627">
    <property type="term" value="F:oxidoreductase activity, acting on the CH-CH group of donors"/>
    <property type="evidence" value="ECO:0007669"/>
    <property type="project" value="InterPro"/>
</dbReference>
<dbReference type="InterPro" id="IPR037069">
    <property type="entry name" value="AcylCoA_DH/ox_N_sf"/>
</dbReference>
<feature type="domain" description="Acyl-CoA dehydrogenase/oxidase C-terminal" evidence="11">
    <location>
        <begin position="281"/>
        <end position="438"/>
    </location>
</feature>
<dbReference type="FunFam" id="2.40.110.10:FF:000031">
    <property type="entry name" value="Acyl-CoA dehydrogenase, putative"/>
    <property type="match status" value="1"/>
</dbReference>
<dbReference type="Pfam" id="PF02771">
    <property type="entry name" value="Acyl-CoA_dh_N"/>
    <property type="match status" value="1"/>
</dbReference>
<reference evidence="15 16" key="1">
    <citation type="submission" date="2019-04" db="EMBL/GenBank/DDBJ databases">
        <title>Draft genome sequence of Gemmobacter aestuarii sp. nov.</title>
        <authorList>
            <person name="Hameed A."/>
            <person name="Lin S.-Y."/>
            <person name="Shahina M."/>
            <person name="Lai W.-A."/>
            <person name="Young C.-C."/>
        </authorList>
    </citation>
    <scope>NUCLEOTIDE SEQUENCE [LARGE SCALE GENOMIC DNA]</scope>
    <source>
        <strain evidence="15 16">CC-PW-75</strain>
    </source>
</reference>
<gene>
    <name evidence="15" type="ORF">E7811_09600</name>
</gene>
<keyword evidence="3 10" id="KW-0285">Flavoprotein</keyword>
<feature type="domain" description="Acetyl-CoA dehydrogenase-like C-terminal" evidence="14">
    <location>
        <begin position="454"/>
        <end position="558"/>
    </location>
</feature>
<evidence type="ECO:0000256" key="2">
    <source>
        <dbReference type="ARBA" id="ARBA00009347"/>
    </source>
</evidence>
<evidence type="ECO:0000256" key="6">
    <source>
        <dbReference type="ARBA" id="ARBA00051388"/>
    </source>
</evidence>
<dbReference type="EMBL" id="SSND01000002">
    <property type="protein sequence ID" value="THD83529.1"/>
    <property type="molecule type" value="Genomic_DNA"/>
</dbReference>
<dbReference type="AlphaFoldDB" id="A0A4S3MMJ8"/>
<dbReference type="Gene3D" id="1.10.540.10">
    <property type="entry name" value="Acyl-CoA dehydrogenase/oxidase, N-terminal domain"/>
    <property type="match status" value="1"/>
</dbReference>
<dbReference type="InterPro" id="IPR046373">
    <property type="entry name" value="Acyl-CoA_Oxase/DH_mid-dom_sf"/>
</dbReference>
<dbReference type="EC" id="1.3.99.41" evidence="8"/>
<dbReference type="InterPro" id="IPR025878">
    <property type="entry name" value="Acyl-CoA_dh-like_C_dom"/>
</dbReference>
<evidence type="ECO:0000256" key="5">
    <source>
        <dbReference type="ARBA" id="ARBA00023002"/>
    </source>
</evidence>
<evidence type="ECO:0000256" key="9">
    <source>
        <dbReference type="ARBA" id="ARBA00069043"/>
    </source>
</evidence>
<feature type="domain" description="Acyl-CoA oxidase/dehydrogenase middle" evidence="12">
    <location>
        <begin position="161"/>
        <end position="269"/>
    </location>
</feature>
<dbReference type="RefSeq" id="WP_136394423.1">
    <property type="nucleotide sequence ID" value="NZ_SSND01000002.1"/>
</dbReference>
<name>A0A4S3MMJ8_9RHOB</name>
<comment type="catalytic activity">
    <reaction evidence="6">
        <text>3-(methylsulfanyl)propanoyl-CoA + oxidized [electron-transfer flavoprotein] + H(+) = 3-(methylsulfanyl)acryloyl-CoA + reduced [electron-transfer flavoprotein]</text>
        <dbReference type="Rhea" id="RHEA:52612"/>
        <dbReference type="Rhea" id="RHEA-COMP:10685"/>
        <dbReference type="Rhea" id="RHEA-COMP:10686"/>
        <dbReference type="ChEBI" id="CHEBI:15378"/>
        <dbReference type="ChEBI" id="CHEBI:57692"/>
        <dbReference type="ChEBI" id="CHEBI:58307"/>
        <dbReference type="ChEBI" id="CHEBI:82815"/>
        <dbReference type="ChEBI" id="CHEBI:84994"/>
        <dbReference type="EC" id="1.3.99.41"/>
    </reaction>
    <physiologicalReaction direction="left-to-right" evidence="6">
        <dbReference type="Rhea" id="RHEA:52613"/>
    </physiologicalReaction>
</comment>
<evidence type="ECO:0000313" key="16">
    <source>
        <dbReference type="Proteomes" id="UP000309450"/>
    </source>
</evidence>
<organism evidence="15 16">
    <name type="scientific">Aliigemmobacter aestuarii</name>
    <dbReference type="NCBI Taxonomy" id="1445661"/>
    <lineage>
        <taxon>Bacteria</taxon>
        <taxon>Pseudomonadati</taxon>
        <taxon>Pseudomonadota</taxon>
        <taxon>Alphaproteobacteria</taxon>
        <taxon>Rhodobacterales</taxon>
        <taxon>Paracoccaceae</taxon>
        <taxon>Aliigemmobacter</taxon>
    </lineage>
</organism>
<accession>A0A4S3MMJ8</accession>
<evidence type="ECO:0000256" key="10">
    <source>
        <dbReference type="RuleBase" id="RU362125"/>
    </source>
</evidence>
<comment type="similarity">
    <text evidence="2 10">Belongs to the acyl-CoA dehydrogenase family.</text>
</comment>